<keyword evidence="6" id="KW-1185">Reference proteome</keyword>
<dbReference type="InterPro" id="IPR052028">
    <property type="entry name" value="HipA_Ser/Thr_kinase"/>
</dbReference>
<dbReference type="InterPro" id="IPR012893">
    <property type="entry name" value="HipA-like_C"/>
</dbReference>
<reference evidence="6" key="1">
    <citation type="journal article" date="2019" name="Int. J. Syst. Evol. Microbiol.">
        <title>The Global Catalogue of Microorganisms (GCM) 10K type strain sequencing project: providing services to taxonomists for standard genome sequencing and annotation.</title>
        <authorList>
            <consortium name="The Broad Institute Genomics Platform"/>
            <consortium name="The Broad Institute Genome Sequencing Center for Infectious Disease"/>
            <person name="Wu L."/>
            <person name="Ma J."/>
        </authorList>
    </citation>
    <scope>NUCLEOTIDE SEQUENCE [LARGE SCALE GENOMIC DNA]</scope>
    <source>
        <strain evidence="6">KCTC 42501</strain>
    </source>
</reference>
<evidence type="ECO:0000313" key="6">
    <source>
        <dbReference type="Proteomes" id="UP001595729"/>
    </source>
</evidence>
<accession>A0ABV7WCU2</accession>
<evidence type="ECO:0000256" key="3">
    <source>
        <dbReference type="ARBA" id="ARBA00022777"/>
    </source>
</evidence>
<evidence type="ECO:0000313" key="5">
    <source>
        <dbReference type="EMBL" id="MFC3686712.1"/>
    </source>
</evidence>
<dbReference type="PANTHER" id="PTHR37419:SF8">
    <property type="entry name" value="TOXIN YJJJ"/>
    <property type="match status" value="1"/>
</dbReference>
<protein>
    <submittedName>
        <fullName evidence="5">HipA domain-containing protein</fullName>
    </submittedName>
</protein>
<keyword evidence="2" id="KW-0808">Transferase</keyword>
<comment type="caution">
    <text evidence="5">The sequence shown here is derived from an EMBL/GenBank/DDBJ whole genome shotgun (WGS) entry which is preliminary data.</text>
</comment>
<name>A0ABV7WCU2_9BURK</name>
<proteinExistence type="inferred from homology"/>
<comment type="similarity">
    <text evidence="1">Belongs to the HipA Ser/Thr kinase family.</text>
</comment>
<keyword evidence="3" id="KW-0418">Kinase</keyword>
<evidence type="ECO:0000259" key="4">
    <source>
        <dbReference type="Pfam" id="PF07804"/>
    </source>
</evidence>
<feature type="domain" description="HipA-like C-terminal" evidence="4">
    <location>
        <begin position="193"/>
        <end position="402"/>
    </location>
</feature>
<dbReference type="RefSeq" id="WP_382180010.1">
    <property type="nucleotide sequence ID" value="NZ_JBHRXX010000011.1"/>
</dbReference>
<dbReference type="Pfam" id="PF07804">
    <property type="entry name" value="HipA_C"/>
    <property type="match status" value="1"/>
</dbReference>
<dbReference type="PANTHER" id="PTHR37419">
    <property type="entry name" value="SERINE/THREONINE-PROTEIN KINASE TOXIN HIPA"/>
    <property type="match status" value="1"/>
</dbReference>
<organism evidence="5 6">
    <name type="scientific">Hydrogenophaga luteola</name>
    <dbReference type="NCBI Taxonomy" id="1591122"/>
    <lineage>
        <taxon>Bacteria</taxon>
        <taxon>Pseudomonadati</taxon>
        <taxon>Pseudomonadota</taxon>
        <taxon>Betaproteobacteria</taxon>
        <taxon>Burkholderiales</taxon>
        <taxon>Comamonadaceae</taxon>
        <taxon>Hydrogenophaga</taxon>
    </lineage>
</organism>
<gene>
    <name evidence="5" type="ORF">ACFOPI_24180</name>
</gene>
<dbReference type="Proteomes" id="UP001595729">
    <property type="component" value="Unassembled WGS sequence"/>
</dbReference>
<dbReference type="EMBL" id="JBHRXX010000011">
    <property type="protein sequence ID" value="MFC3686712.1"/>
    <property type="molecule type" value="Genomic_DNA"/>
</dbReference>
<evidence type="ECO:0000256" key="2">
    <source>
        <dbReference type="ARBA" id="ARBA00022679"/>
    </source>
</evidence>
<evidence type="ECO:0000256" key="1">
    <source>
        <dbReference type="ARBA" id="ARBA00010164"/>
    </source>
</evidence>
<sequence length="447" mass="49509">MSTTALMPPPSAYGPRRDEIFDITMGNSEQPLGALHHVQDGPTECSEFSFDRRWLGRNLLFSPSPDLRCHPHGQWRTRPLGQGSPFFAALADTQPDGFAHALLERALGEATLTTHPLAGLEPRALVSLCATHDLCRLGALRIRPRNPALTVSGRRFDLPFTADLDTMARAAAAFERGEADERQTRLLLFSATALGGSRPKVCFVQSAEKQDGGTLAVARLPSVADRYPVAKAEMLLGQLAREVGIRVVDMALKNLCNATVLITQRLDRDMDGGRKPYLSARSLLLAEEGEEPDWLDLLAVMRTCSKVFGADARQLWLRLVFMRLINARVSLGKFGFVYRSFARWELAPATALRPAMEPECQPAQSHIPGPGLRWDVDQLLRQSVAFGIPQNEARTLLKRMVEVIGRWKVKAEQYPVRMTSTDVASLEAVLDNPQLRQAREMVGGRRA</sequence>